<dbReference type="RefSeq" id="WP_145207620.1">
    <property type="nucleotide sequence ID" value="NZ_CP036432.1"/>
</dbReference>
<sequence>MYRFIACSIVFLLAVSSNAAEPPSRHQDELCEIKHLLSDLTRRVANLENSILNQQTSADVSIHFDLLRIPYSSDDERELARTQISAKGRDTYFAGHFSTDAGWRNILVDDSCDIESGVVRTAALSLKTGLMSEILDDGKALYIVHVTNRTH</sequence>
<reference evidence="2 3" key="1">
    <citation type="submission" date="2019-02" db="EMBL/GenBank/DDBJ databases">
        <title>Deep-cultivation of Planctomycetes and their phenomic and genomic characterization uncovers novel biology.</title>
        <authorList>
            <person name="Wiegand S."/>
            <person name="Jogler M."/>
            <person name="Boedeker C."/>
            <person name="Pinto D."/>
            <person name="Vollmers J."/>
            <person name="Rivas-Marin E."/>
            <person name="Kohn T."/>
            <person name="Peeters S.H."/>
            <person name="Heuer A."/>
            <person name="Rast P."/>
            <person name="Oberbeckmann S."/>
            <person name="Bunk B."/>
            <person name="Jeske O."/>
            <person name="Meyerdierks A."/>
            <person name="Storesund J.E."/>
            <person name="Kallscheuer N."/>
            <person name="Luecker S."/>
            <person name="Lage O.M."/>
            <person name="Pohl T."/>
            <person name="Merkel B.J."/>
            <person name="Hornburger P."/>
            <person name="Mueller R.-W."/>
            <person name="Bruemmer F."/>
            <person name="Labrenz M."/>
            <person name="Spormann A.M."/>
            <person name="Op den Camp H."/>
            <person name="Overmann J."/>
            <person name="Amann R."/>
            <person name="Jetten M.S.M."/>
            <person name="Mascher T."/>
            <person name="Medema M.H."/>
            <person name="Devos D.P."/>
            <person name="Kaster A.-K."/>
            <person name="Ovreas L."/>
            <person name="Rohde M."/>
            <person name="Galperin M.Y."/>
            <person name="Jogler C."/>
        </authorList>
    </citation>
    <scope>NUCLEOTIDE SEQUENCE [LARGE SCALE GENOMIC DNA]</scope>
    <source>
        <strain evidence="2 3">TBK1r</strain>
    </source>
</reference>
<dbReference type="Proteomes" id="UP000318081">
    <property type="component" value="Chromosome"/>
</dbReference>
<keyword evidence="1" id="KW-0732">Signal</keyword>
<feature type="chain" id="PRO_5046483778" evidence="1">
    <location>
        <begin position="20"/>
        <end position="151"/>
    </location>
</feature>
<name>A0ABX5XIT9_9BACT</name>
<accession>A0ABX5XIT9</accession>
<gene>
    <name evidence="2" type="ORF">TBK1r_08110</name>
</gene>
<feature type="signal peptide" evidence="1">
    <location>
        <begin position="1"/>
        <end position="19"/>
    </location>
</feature>
<protein>
    <submittedName>
        <fullName evidence="2">Uncharacterized protein</fullName>
    </submittedName>
</protein>
<evidence type="ECO:0000313" key="3">
    <source>
        <dbReference type="Proteomes" id="UP000318081"/>
    </source>
</evidence>
<proteinExistence type="predicted"/>
<organism evidence="2 3">
    <name type="scientific">Stieleria magnilauensis</name>
    <dbReference type="NCBI Taxonomy" id="2527963"/>
    <lineage>
        <taxon>Bacteria</taxon>
        <taxon>Pseudomonadati</taxon>
        <taxon>Planctomycetota</taxon>
        <taxon>Planctomycetia</taxon>
        <taxon>Pirellulales</taxon>
        <taxon>Pirellulaceae</taxon>
        <taxon>Stieleria</taxon>
    </lineage>
</organism>
<evidence type="ECO:0000313" key="2">
    <source>
        <dbReference type="EMBL" id="QDV81888.1"/>
    </source>
</evidence>
<evidence type="ECO:0000256" key="1">
    <source>
        <dbReference type="SAM" id="SignalP"/>
    </source>
</evidence>
<keyword evidence="3" id="KW-1185">Reference proteome</keyword>
<dbReference type="EMBL" id="CP036432">
    <property type="protein sequence ID" value="QDV81888.1"/>
    <property type="molecule type" value="Genomic_DNA"/>
</dbReference>